<evidence type="ECO:0000313" key="1">
    <source>
        <dbReference type="EMBL" id="KAF2684407.1"/>
    </source>
</evidence>
<gene>
    <name evidence="1" type="ORF">K458DRAFT_31504</name>
</gene>
<keyword evidence="2" id="KW-1185">Reference proteome</keyword>
<dbReference type="AlphaFoldDB" id="A0A6G1J1L5"/>
<accession>A0A6G1J1L5</accession>
<dbReference type="OrthoDB" id="10441606at2759"/>
<sequence length="216" mass="23309">MAERRPPPSPVESWNRGIVESWNPFAVTGNGHLQSLPPVLPHMCSERRPARGARPPPADHLFAAWVPLGALADETSPSQAGGPCAAVSSRPLPQCQCPHRASCRGQCSCVAARERDARQHLSPANPQGPVASVPVQGMRSAAWARDISRSTLSSPPGPWRKSSFPDFGDIDAPLWEMVAAAARQCYRGARERRGLSRAIPITALGLNLDPSPRRER</sequence>
<protein>
    <submittedName>
        <fullName evidence="1">Uncharacterized protein</fullName>
    </submittedName>
</protein>
<organism evidence="1 2">
    <name type="scientific">Lentithecium fluviatile CBS 122367</name>
    <dbReference type="NCBI Taxonomy" id="1168545"/>
    <lineage>
        <taxon>Eukaryota</taxon>
        <taxon>Fungi</taxon>
        <taxon>Dikarya</taxon>
        <taxon>Ascomycota</taxon>
        <taxon>Pezizomycotina</taxon>
        <taxon>Dothideomycetes</taxon>
        <taxon>Pleosporomycetidae</taxon>
        <taxon>Pleosporales</taxon>
        <taxon>Massarineae</taxon>
        <taxon>Lentitheciaceae</taxon>
        <taxon>Lentithecium</taxon>
    </lineage>
</organism>
<proteinExistence type="predicted"/>
<name>A0A6G1J1L5_9PLEO</name>
<dbReference type="EMBL" id="MU005581">
    <property type="protein sequence ID" value="KAF2684407.1"/>
    <property type="molecule type" value="Genomic_DNA"/>
</dbReference>
<reference evidence="1" key="1">
    <citation type="journal article" date="2020" name="Stud. Mycol.">
        <title>101 Dothideomycetes genomes: a test case for predicting lifestyles and emergence of pathogens.</title>
        <authorList>
            <person name="Haridas S."/>
            <person name="Albert R."/>
            <person name="Binder M."/>
            <person name="Bloem J."/>
            <person name="Labutti K."/>
            <person name="Salamov A."/>
            <person name="Andreopoulos B."/>
            <person name="Baker S."/>
            <person name="Barry K."/>
            <person name="Bills G."/>
            <person name="Bluhm B."/>
            <person name="Cannon C."/>
            <person name="Castanera R."/>
            <person name="Culley D."/>
            <person name="Daum C."/>
            <person name="Ezra D."/>
            <person name="Gonzalez J."/>
            <person name="Henrissat B."/>
            <person name="Kuo A."/>
            <person name="Liang C."/>
            <person name="Lipzen A."/>
            <person name="Lutzoni F."/>
            <person name="Magnuson J."/>
            <person name="Mondo S."/>
            <person name="Nolan M."/>
            <person name="Ohm R."/>
            <person name="Pangilinan J."/>
            <person name="Park H.-J."/>
            <person name="Ramirez L."/>
            <person name="Alfaro M."/>
            <person name="Sun H."/>
            <person name="Tritt A."/>
            <person name="Yoshinaga Y."/>
            <person name="Zwiers L.-H."/>
            <person name="Turgeon B."/>
            <person name="Goodwin S."/>
            <person name="Spatafora J."/>
            <person name="Crous P."/>
            <person name="Grigoriev I."/>
        </authorList>
    </citation>
    <scope>NUCLEOTIDE SEQUENCE</scope>
    <source>
        <strain evidence="1">CBS 122367</strain>
    </source>
</reference>
<evidence type="ECO:0000313" key="2">
    <source>
        <dbReference type="Proteomes" id="UP000799291"/>
    </source>
</evidence>
<dbReference type="Proteomes" id="UP000799291">
    <property type="component" value="Unassembled WGS sequence"/>
</dbReference>